<feature type="region of interest" description="Disordered" evidence="5">
    <location>
        <begin position="328"/>
        <end position="348"/>
    </location>
</feature>
<organism evidence="8">
    <name type="scientific">Coralloluteibacterium stylophorae</name>
    <dbReference type="NCBI Taxonomy" id="1776034"/>
    <lineage>
        <taxon>Bacteria</taxon>
        <taxon>Pseudomonadati</taxon>
        <taxon>Pseudomonadota</taxon>
        <taxon>Gammaproteobacteria</taxon>
        <taxon>Lysobacterales</taxon>
        <taxon>Lysobacteraceae</taxon>
        <taxon>Coralloluteibacterium</taxon>
    </lineage>
</organism>
<keyword evidence="10" id="KW-1185">Reference proteome</keyword>
<dbReference type="GO" id="GO:0043565">
    <property type="term" value="F:sequence-specific DNA binding"/>
    <property type="evidence" value="ECO:0007669"/>
    <property type="project" value="TreeGrafter"/>
</dbReference>
<keyword evidence="4" id="KW-0804">Transcription</keyword>
<dbReference type="SUPFAM" id="SSF46785">
    <property type="entry name" value="Winged helix' DNA-binding domain"/>
    <property type="match status" value="1"/>
</dbReference>
<keyword evidence="2" id="KW-0805">Transcription regulation</keyword>
<dbReference type="InterPro" id="IPR058163">
    <property type="entry name" value="LysR-type_TF_proteobact-type"/>
</dbReference>
<dbReference type="EMBL" id="JAGQFT010000005">
    <property type="protein sequence ID" value="MBR0561197.1"/>
    <property type="molecule type" value="Genomic_DNA"/>
</dbReference>
<dbReference type="PROSITE" id="PS50931">
    <property type="entry name" value="HTH_LYSR"/>
    <property type="match status" value="1"/>
</dbReference>
<dbReference type="EMBL" id="JAGQFT020000009">
    <property type="protein sequence ID" value="MBS7458142.1"/>
    <property type="molecule type" value="Genomic_DNA"/>
</dbReference>
<dbReference type="PANTHER" id="PTHR30537:SF79">
    <property type="entry name" value="TRANSCRIPTIONAL REGULATOR-RELATED"/>
    <property type="match status" value="1"/>
</dbReference>
<accession>A0A8J7VQY9</accession>
<dbReference type="FunFam" id="1.10.10.10:FF:000001">
    <property type="entry name" value="LysR family transcriptional regulator"/>
    <property type="match status" value="1"/>
</dbReference>
<dbReference type="Gene3D" id="3.10.350.10">
    <property type="entry name" value="LysM domain"/>
    <property type="match status" value="1"/>
</dbReference>
<dbReference type="GO" id="GO:0006351">
    <property type="term" value="P:DNA-templated transcription"/>
    <property type="evidence" value="ECO:0007669"/>
    <property type="project" value="TreeGrafter"/>
</dbReference>
<evidence type="ECO:0000313" key="10">
    <source>
        <dbReference type="Proteomes" id="UP000675747"/>
    </source>
</evidence>
<gene>
    <name evidence="9" type="ORF">KB893_013460</name>
    <name evidence="8" type="ORF">KB893_01490</name>
</gene>
<dbReference type="Gene3D" id="3.40.190.10">
    <property type="entry name" value="Periplasmic binding protein-like II"/>
    <property type="match status" value="2"/>
</dbReference>
<sequence length="413" mass="44724">MHRLPLALVEAFVAVARCGNLTRAAAAMHVTVSALSHRMRQLEERVGCRLFVRGPRGVTLTADGRRLFEAMAAPLGEIERAWRDFRVRSGDRLTLSLVPLVASGWLVPRLPGFVARHPDIGINLQSTTALVDFDREDVDAALRLGRGNWPGLHAEHLFDEWATPVASPALLARTGPLSEDNLGTAPLLGDPDTRPDDHAEHWRPWFARFGGEAPAHYVASFDNSETLHQAAVQGLGVALGRLTLAQPLVDAGLLVRLSRKRLRMNYAHWLVYPPRSLGHAGFLAFRAWLHAQLGREAPPPPSSADALTSAWRGASRLGLSVPRSAAMANRVDPPQPEDGSGAVSNDQVDDRMPSAYLAGAGYTVLEGDTLASIARARYGDEAAADLILEANREVIGDRETLTPGVVLSLPESR</sequence>
<evidence type="ECO:0000256" key="1">
    <source>
        <dbReference type="ARBA" id="ARBA00009437"/>
    </source>
</evidence>
<dbReference type="InterPro" id="IPR005119">
    <property type="entry name" value="LysR_subst-bd"/>
</dbReference>
<evidence type="ECO:0000313" key="9">
    <source>
        <dbReference type="EMBL" id="MBS7458142.1"/>
    </source>
</evidence>
<dbReference type="Gene3D" id="1.10.10.10">
    <property type="entry name" value="Winged helix-like DNA-binding domain superfamily/Winged helix DNA-binding domain"/>
    <property type="match status" value="1"/>
</dbReference>
<dbReference type="PROSITE" id="PS51782">
    <property type="entry name" value="LYSM"/>
    <property type="match status" value="1"/>
</dbReference>
<comment type="similarity">
    <text evidence="1">Belongs to the LysR transcriptional regulatory family.</text>
</comment>
<dbReference type="Proteomes" id="UP000675747">
    <property type="component" value="Unassembled WGS sequence"/>
</dbReference>
<protein>
    <submittedName>
        <fullName evidence="8">LysR family transcriptional regulator</fullName>
    </submittedName>
</protein>
<evidence type="ECO:0000256" key="4">
    <source>
        <dbReference type="ARBA" id="ARBA00023163"/>
    </source>
</evidence>
<dbReference type="InterPro" id="IPR036390">
    <property type="entry name" value="WH_DNA-bd_sf"/>
</dbReference>
<dbReference type="InterPro" id="IPR000847">
    <property type="entry name" value="LysR_HTH_N"/>
</dbReference>
<feature type="domain" description="HTH lysR-type" evidence="6">
    <location>
        <begin position="4"/>
        <end position="61"/>
    </location>
</feature>
<dbReference type="PANTHER" id="PTHR30537">
    <property type="entry name" value="HTH-TYPE TRANSCRIPTIONAL REGULATOR"/>
    <property type="match status" value="1"/>
</dbReference>
<dbReference type="InterPro" id="IPR036388">
    <property type="entry name" value="WH-like_DNA-bd_sf"/>
</dbReference>
<evidence type="ECO:0000259" key="6">
    <source>
        <dbReference type="PROSITE" id="PS50931"/>
    </source>
</evidence>
<keyword evidence="3" id="KW-0238">DNA-binding</keyword>
<dbReference type="InterPro" id="IPR018392">
    <property type="entry name" value="LysM"/>
</dbReference>
<evidence type="ECO:0000256" key="5">
    <source>
        <dbReference type="SAM" id="MobiDB-lite"/>
    </source>
</evidence>
<evidence type="ECO:0000256" key="3">
    <source>
        <dbReference type="ARBA" id="ARBA00023125"/>
    </source>
</evidence>
<comment type="caution">
    <text evidence="8">The sequence shown here is derived from an EMBL/GenBank/DDBJ whole genome shotgun (WGS) entry which is preliminary data.</text>
</comment>
<dbReference type="Pfam" id="PF00126">
    <property type="entry name" value="HTH_1"/>
    <property type="match status" value="1"/>
</dbReference>
<evidence type="ECO:0000256" key="2">
    <source>
        <dbReference type="ARBA" id="ARBA00023015"/>
    </source>
</evidence>
<proteinExistence type="inferred from homology"/>
<dbReference type="InterPro" id="IPR036779">
    <property type="entry name" value="LysM_dom_sf"/>
</dbReference>
<dbReference type="Pfam" id="PF03466">
    <property type="entry name" value="LysR_substrate"/>
    <property type="match status" value="1"/>
</dbReference>
<dbReference type="CDD" id="cd00118">
    <property type="entry name" value="LysM"/>
    <property type="match status" value="1"/>
</dbReference>
<dbReference type="GO" id="GO:0003700">
    <property type="term" value="F:DNA-binding transcription factor activity"/>
    <property type="evidence" value="ECO:0007669"/>
    <property type="project" value="InterPro"/>
</dbReference>
<reference evidence="9 10" key="1">
    <citation type="journal article" date="2021" name="Microbiol. Resour. Announc.">
        <title>Draft Genome Sequence of Coralloluteibacterium stylophorae LMG 29479T.</title>
        <authorList>
            <person name="Karlyshev A.V."/>
            <person name="Kudryashova E.B."/>
            <person name="Ariskina E.V."/>
            <person name="Conroy A.P."/>
            <person name="Abidueva E.Y."/>
        </authorList>
    </citation>
    <scope>NUCLEOTIDE SEQUENCE [LARGE SCALE GENOMIC DNA]</scope>
    <source>
        <strain evidence="9 10">LMG 29479</strain>
    </source>
</reference>
<evidence type="ECO:0000259" key="7">
    <source>
        <dbReference type="PROSITE" id="PS51782"/>
    </source>
</evidence>
<feature type="domain" description="LysM" evidence="7">
    <location>
        <begin position="360"/>
        <end position="409"/>
    </location>
</feature>
<dbReference type="CDD" id="cd08432">
    <property type="entry name" value="PBP2_GcdR_TrpI_HvrB_AmpR_like"/>
    <property type="match status" value="1"/>
</dbReference>
<reference evidence="8" key="2">
    <citation type="submission" date="2021-04" db="EMBL/GenBank/DDBJ databases">
        <authorList>
            <person name="Karlyshev A.V."/>
        </authorList>
    </citation>
    <scope>NUCLEOTIDE SEQUENCE</scope>
    <source>
        <strain evidence="8">LMG 29479</strain>
    </source>
</reference>
<evidence type="ECO:0000313" key="8">
    <source>
        <dbReference type="EMBL" id="MBR0561197.1"/>
    </source>
</evidence>
<dbReference type="AlphaFoldDB" id="A0A8J7VQY9"/>
<dbReference type="SUPFAM" id="SSF53850">
    <property type="entry name" value="Periplasmic binding protein-like II"/>
    <property type="match status" value="1"/>
</dbReference>
<name>A0A8J7VQY9_9GAMM</name>